<accession>A0A4P8BYF8</accession>
<gene>
    <name evidence="1" type="ORF">CCU01_002050</name>
</gene>
<dbReference type="GO" id="GO:0003677">
    <property type="term" value="F:DNA binding"/>
    <property type="evidence" value="ECO:0007669"/>
    <property type="project" value="InterPro"/>
</dbReference>
<dbReference type="EMBL" id="CP031919">
    <property type="protein sequence ID" value="QCH91777.1"/>
    <property type="molecule type" value="Genomic_DNA"/>
</dbReference>
<dbReference type="GO" id="GO:0006402">
    <property type="term" value="P:mRNA catabolic process"/>
    <property type="evidence" value="ECO:0007669"/>
    <property type="project" value="TreeGrafter"/>
</dbReference>
<dbReference type="PANTHER" id="PTHR33988:SF3">
    <property type="entry name" value="ENDORIBONUCLEASE TOXIN CHPB-RELATED"/>
    <property type="match status" value="1"/>
</dbReference>
<reference evidence="1 2" key="1">
    <citation type="submission" date="2018-08" db="EMBL/GenBank/DDBJ databases">
        <title>Food and Water Consortium WGS.</title>
        <authorList>
            <person name="Tyson S."/>
            <person name="Peterson C.-L."/>
            <person name="Olson A."/>
            <person name="Tyler S."/>
            <person name="Cabral J."/>
            <person name="Lynch T."/>
            <person name="Knox N."/>
            <person name="Van Domselaar G."/>
            <person name="Graham M."/>
        </authorList>
    </citation>
    <scope>NUCLEOTIDE SEQUENCE [LARGE SCALE GENOMIC DNA]</scope>
    <source>
        <strain evidence="1 2">FWSEC0002</strain>
    </source>
</reference>
<dbReference type="GO" id="GO:0016075">
    <property type="term" value="P:rRNA catabolic process"/>
    <property type="evidence" value="ECO:0007669"/>
    <property type="project" value="TreeGrafter"/>
</dbReference>
<dbReference type="Gene3D" id="2.30.30.110">
    <property type="match status" value="1"/>
</dbReference>
<dbReference type="Proteomes" id="UP000310529">
    <property type="component" value="Chromosome"/>
</dbReference>
<dbReference type="SUPFAM" id="SSF50118">
    <property type="entry name" value="Cell growth inhibitor/plasmid maintenance toxic component"/>
    <property type="match status" value="1"/>
</dbReference>
<dbReference type="Pfam" id="PF02452">
    <property type="entry name" value="PemK_toxin"/>
    <property type="match status" value="1"/>
</dbReference>
<dbReference type="AlphaFoldDB" id="A0A4P8BYF8"/>
<proteinExistence type="predicted"/>
<name>A0A4P8BYF8_ECOLX</name>
<dbReference type="InterPro" id="IPR011067">
    <property type="entry name" value="Plasmid_toxin/cell-grow_inhib"/>
</dbReference>
<organism evidence="1 2">
    <name type="scientific">Escherichia coli O145:NM</name>
    <dbReference type="NCBI Taxonomy" id="991919"/>
    <lineage>
        <taxon>Bacteria</taxon>
        <taxon>Pseudomonadati</taxon>
        <taxon>Pseudomonadota</taxon>
        <taxon>Gammaproteobacteria</taxon>
        <taxon>Enterobacterales</taxon>
        <taxon>Enterobacteriaceae</taxon>
        <taxon>Escherichia</taxon>
    </lineage>
</organism>
<dbReference type="GO" id="GO:0004521">
    <property type="term" value="F:RNA endonuclease activity"/>
    <property type="evidence" value="ECO:0007669"/>
    <property type="project" value="TreeGrafter"/>
</dbReference>
<dbReference type="PANTHER" id="PTHR33988">
    <property type="entry name" value="ENDORIBONUCLEASE MAZF-RELATED"/>
    <property type="match status" value="1"/>
</dbReference>
<evidence type="ECO:0000313" key="1">
    <source>
        <dbReference type="EMBL" id="QCH91777.1"/>
    </source>
</evidence>
<protein>
    <submittedName>
        <fullName evidence="1">Type II toxin-antitoxin system PemK/MazF family toxin</fullName>
    </submittedName>
</protein>
<dbReference type="InterPro" id="IPR003477">
    <property type="entry name" value="PemK-like"/>
</dbReference>
<evidence type="ECO:0000313" key="2">
    <source>
        <dbReference type="Proteomes" id="UP000310529"/>
    </source>
</evidence>
<dbReference type="RefSeq" id="WP_000237584.1">
    <property type="nucleotide sequence ID" value="NZ_CP031919.1"/>
</dbReference>
<sequence length="122" mass="13152">MVKARTPHRGEIWCFNPDPVAGHELRGPHYCIVVTDKELNNVLKVAMCCPISTGANAARSSGVTVNVLPHDTQTGNLHGVVLCHQLKAVDLIARGAKFHTVADEALISEVIGKLVNLIDPQQ</sequence>